<evidence type="ECO:0000313" key="1">
    <source>
        <dbReference type="EMBL" id="NGN83414.1"/>
    </source>
</evidence>
<dbReference type="Proteomes" id="UP000479226">
    <property type="component" value="Unassembled WGS sequence"/>
</dbReference>
<comment type="caution">
    <text evidence="1">The sequence shown here is derived from an EMBL/GenBank/DDBJ whole genome shotgun (WGS) entry which is preliminary data.</text>
</comment>
<keyword evidence="2" id="KW-1185">Reference proteome</keyword>
<organism evidence="1 2">
    <name type="scientific">Arthrobacter silviterrae</name>
    <dbReference type="NCBI Taxonomy" id="2026658"/>
    <lineage>
        <taxon>Bacteria</taxon>
        <taxon>Bacillati</taxon>
        <taxon>Actinomycetota</taxon>
        <taxon>Actinomycetes</taxon>
        <taxon>Micrococcales</taxon>
        <taxon>Micrococcaceae</taxon>
        <taxon>Arthrobacter</taxon>
    </lineage>
</organism>
<evidence type="ECO:0008006" key="3">
    <source>
        <dbReference type="Google" id="ProtNLM"/>
    </source>
</evidence>
<accession>A0ABX0D940</accession>
<proteinExistence type="predicted"/>
<reference evidence="1 2" key="1">
    <citation type="submission" date="2020-02" db="EMBL/GenBank/DDBJ databases">
        <title>Genome sequence of the type strain DSM 27180 of Arthrobacter silviterrae.</title>
        <authorList>
            <person name="Gao J."/>
            <person name="Sun J."/>
        </authorList>
    </citation>
    <scope>NUCLEOTIDE SEQUENCE [LARGE SCALE GENOMIC DNA]</scope>
    <source>
        <strain evidence="1 2">DSM 27180</strain>
    </source>
</reference>
<sequence>MNSPQRKLSPDQAHRLTLEAEPWLSCDDCFDQIDFFAERVVSGGFIGMPALRAHLIGCSACGEEARSLVQLLAADDGVDPAPSLRRLSDG</sequence>
<dbReference type="RefSeq" id="WP_165181524.1">
    <property type="nucleotide sequence ID" value="NZ_JAAKZI010000011.1"/>
</dbReference>
<name>A0ABX0D940_9MICC</name>
<protein>
    <recommendedName>
        <fullName evidence="3">Zf-HC2 domain-containing protein</fullName>
    </recommendedName>
</protein>
<gene>
    <name evidence="1" type="ORF">G6N77_08075</name>
</gene>
<evidence type="ECO:0000313" key="2">
    <source>
        <dbReference type="Proteomes" id="UP000479226"/>
    </source>
</evidence>
<dbReference type="EMBL" id="JAAKZI010000011">
    <property type="protein sequence ID" value="NGN83414.1"/>
    <property type="molecule type" value="Genomic_DNA"/>
</dbReference>